<dbReference type="InterPro" id="IPR028098">
    <property type="entry name" value="Glyco_trans_4-like_N"/>
</dbReference>
<organism evidence="3 4">
    <name type="scientific">Thermodesulfovibrio yellowstonii</name>
    <dbReference type="NCBI Taxonomy" id="28262"/>
    <lineage>
        <taxon>Bacteria</taxon>
        <taxon>Pseudomonadati</taxon>
        <taxon>Nitrospirota</taxon>
        <taxon>Thermodesulfovibrionia</taxon>
        <taxon>Thermodesulfovibrionales</taxon>
        <taxon>Thermodesulfovibrionaceae</taxon>
        <taxon>Thermodesulfovibrio</taxon>
    </lineage>
</organism>
<dbReference type="Gene3D" id="3.40.50.2000">
    <property type="entry name" value="Glycogen Phosphorylase B"/>
    <property type="match status" value="2"/>
</dbReference>
<dbReference type="GO" id="GO:0016757">
    <property type="term" value="F:glycosyltransferase activity"/>
    <property type="evidence" value="ECO:0007669"/>
    <property type="project" value="InterPro"/>
</dbReference>
<comment type="caution">
    <text evidence="3">The sequence shown here is derived from an EMBL/GenBank/DDBJ whole genome shotgun (WGS) entry which is preliminary data.</text>
</comment>
<dbReference type="Proteomes" id="UP001144297">
    <property type="component" value="Unassembled WGS sequence"/>
</dbReference>
<name>A0A9W6GFR7_9BACT</name>
<dbReference type="Pfam" id="PF13439">
    <property type="entry name" value="Glyco_transf_4"/>
    <property type="match status" value="1"/>
</dbReference>
<dbReference type="PANTHER" id="PTHR12526:SF623">
    <property type="entry name" value="WABG"/>
    <property type="match status" value="1"/>
</dbReference>
<dbReference type="EMBL" id="BSDX01000001">
    <property type="protein sequence ID" value="GLI53062.1"/>
    <property type="molecule type" value="Genomic_DNA"/>
</dbReference>
<dbReference type="SUPFAM" id="SSF53756">
    <property type="entry name" value="UDP-Glycosyltransferase/glycogen phosphorylase"/>
    <property type="match status" value="1"/>
</dbReference>
<dbReference type="Pfam" id="PF00534">
    <property type="entry name" value="Glycos_transf_1"/>
    <property type="match status" value="1"/>
</dbReference>
<evidence type="ECO:0000313" key="3">
    <source>
        <dbReference type="EMBL" id="GLI53062.1"/>
    </source>
</evidence>
<dbReference type="PANTHER" id="PTHR12526">
    <property type="entry name" value="GLYCOSYLTRANSFERASE"/>
    <property type="match status" value="1"/>
</dbReference>
<reference evidence="3" key="1">
    <citation type="submission" date="2022-12" db="EMBL/GenBank/DDBJ databases">
        <title>Reference genome sequencing for broad-spectrum identification of bacterial and archaeal isolates by mass spectrometry.</title>
        <authorList>
            <person name="Sekiguchi Y."/>
            <person name="Tourlousse D.M."/>
        </authorList>
    </citation>
    <scope>NUCLEOTIDE SEQUENCE</scope>
    <source>
        <strain evidence="3">TSL-P1</strain>
    </source>
</reference>
<feature type="domain" description="Glycosyl transferase family 1" evidence="1">
    <location>
        <begin position="187"/>
        <end position="345"/>
    </location>
</feature>
<dbReference type="InterPro" id="IPR001296">
    <property type="entry name" value="Glyco_trans_1"/>
</dbReference>
<feature type="domain" description="Glycosyltransferase subfamily 4-like N-terminal" evidence="2">
    <location>
        <begin position="14"/>
        <end position="175"/>
    </location>
</feature>
<sequence>MKIAFIKRNFSYHGGAERYLATLINSLKKKKCEIHIYSNNWIKNEEIVFHKVPILQFGSFLKAYTFNRNLKKVNLKDFDCVISFERTTSQHIYRAGEGCHIRWLELRSKIEPMFKRISLKINPLHRYYLKVEKEIFEKTPIIIANSSMVKNEIINYYGVSPEKITVIYNGVDVEKFSPKNRKKQDYFKQKFNLPHKSRILLFVGSGFKRKGVDTLLKVLAILKDKEIFLIVIGKGDIKQYLKICKNLGIEKKVLFLGIRKDIENFYALADLFILPTIYDPFSNATLEAMATGLPVITTKNNGASELIEEGKEGFSLEDPFNHLELADKINLALKDVERMGDFSRKKAEQFPIERATEEFMECIKRFLS</sequence>
<evidence type="ECO:0000259" key="1">
    <source>
        <dbReference type="Pfam" id="PF00534"/>
    </source>
</evidence>
<accession>A0A9W6GFR7</accession>
<dbReference type="AlphaFoldDB" id="A0A9W6GFR7"/>
<dbReference type="CDD" id="cd03801">
    <property type="entry name" value="GT4_PimA-like"/>
    <property type="match status" value="1"/>
</dbReference>
<gene>
    <name evidence="3" type="ORF">TISLANDTSLP1_07550</name>
</gene>
<evidence type="ECO:0000259" key="2">
    <source>
        <dbReference type="Pfam" id="PF13439"/>
    </source>
</evidence>
<proteinExistence type="predicted"/>
<protein>
    <submittedName>
        <fullName evidence="3">WabG</fullName>
    </submittedName>
</protein>
<evidence type="ECO:0000313" key="4">
    <source>
        <dbReference type="Proteomes" id="UP001144297"/>
    </source>
</evidence>
<keyword evidence="4" id="KW-1185">Reference proteome</keyword>